<dbReference type="RefSeq" id="WP_327792643.1">
    <property type="nucleotide sequence ID" value="NZ_JADQAZ010000001.1"/>
</dbReference>
<protein>
    <submittedName>
        <fullName evidence="2">Serine hydrolase</fullName>
    </submittedName>
</protein>
<gene>
    <name evidence="2" type="ORF">IV417_03510</name>
</gene>
<dbReference type="Pfam" id="PF00144">
    <property type="entry name" value="Beta-lactamase"/>
    <property type="match status" value="1"/>
</dbReference>
<dbReference type="EMBL" id="JADQAZ010000001">
    <property type="protein sequence ID" value="MBT0956441.1"/>
    <property type="molecule type" value="Genomic_DNA"/>
</dbReference>
<keyword evidence="3" id="KW-1185">Reference proteome</keyword>
<reference evidence="2 3" key="1">
    <citation type="journal article" date="2021" name="Arch. Microbiol.">
        <title>Harenicola maris gen. nov., sp. nov. isolated from the Sea of Japan shallow sediments.</title>
        <authorList>
            <person name="Romanenko L.A."/>
            <person name="Kurilenko V.V."/>
            <person name="Chernysheva N.Y."/>
            <person name="Tekutyeva L.A."/>
            <person name="Velansky P.V."/>
            <person name="Svetashev V.I."/>
            <person name="Isaeva M.P."/>
        </authorList>
    </citation>
    <scope>NUCLEOTIDE SEQUENCE [LARGE SCALE GENOMIC DNA]</scope>
    <source>
        <strain evidence="2 3">KMM 3653</strain>
    </source>
</reference>
<organism evidence="2 3">
    <name type="scientific">Harenicola maris</name>
    <dbReference type="NCBI Taxonomy" id="2841044"/>
    <lineage>
        <taxon>Bacteria</taxon>
        <taxon>Pseudomonadati</taxon>
        <taxon>Pseudomonadota</taxon>
        <taxon>Alphaproteobacteria</taxon>
        <taxon>Rhodobacterales</taxon>
        <taxon>Paracoccaceae</taxon>
        <taxon>Harenicola</taxon>
    </lineage>
</organism>
<dbReference type="InterPro" id="IPR012338">
    <property type="entry name" value="Beta-lactam/transpept-like"/>
</dbReference>
<keyword evidence="2" id="KW-0378">Hydrolase</keyword>
<evidence type="ECO:0000259" key="1">
    <source>
        <dbReference type="Pfam" id="PF00144"/>
    </source>
</evidence>
<dbReference type="PANTHER" id="PTHR43283:SF14">
    <property type="entry name" value="BLL8153 PROTEIN"/>
    <property type="match status" value="1"/>
</dbReference>
<evidence type="ECO:0000313" key="2">
    <source>
        <dbReference type="EMBL" id="MBT0956441.1"/>
    </source>
</evidence>
<name>A0AAP2G6P1_9RHOB</name>
<dbReference type="InterPro" id="IPR001466">
    <property type="entry name" value="Beta-lactam-related"/>
</dbReference>
<comment type="caution">
    <text evidence="2">The sequence shown here is derived from an EMBL/GenBank/DDBJ whole genome shotgun (WGS) entry which is preliminary data.</text>
</comment>
<dbReference type="Gene3D" id="3.40.710.10">
    <property type="entry name" value="DD-peptidase/beta-lactamase superfamily"/>
    <property type="match status" value="1"/>
</dbReference>
<dbReference type="Proteomes" id="UP001315686">
    <property type="component" value="Unassembled WGS sequence"/>
</dbReference>
<sequence>MQLSQLADTAGIISARLLRLDFAGIRRLMRVNRLFHPEEIVQNFSHMDKLAETIALPSASPRPSPLPLALRAIPETYEYLGQTHRLADHKTDRNVTAFLVIKGGAVLHEDYRLGTAQDSLRISWSMSKSVTSLLLGALIDHGLIPETALAEGVSDHIPTLKGSGYDGVTLQNVLNMASGVAFNEDYLDYHSDINRMGRILGVGGSMDAFAASLSRQWAPGTYNNYVSIDTHIIGMMIRALTGRAITPLLMEHLLTPLGLESDSTILTDSLGEPFVLGGLNMTTRDYARIALMVLNRGRWNGKQIVSEGWIDRTTCQSAPPPSPQMAARTDGALGYGMQWWLPPEPEEGEVFGVGIYGQYMYIHRAHDVVIAQNAADTRFKEGDGAVNLQTLAMFRQIAKAL</sequence>
<dbReference type="AlphaFoldDB" id="A0AAP2G6P1"/>
<dbReference type="PANTHER" id="PTHR43283">
    <property type="entry name" value="BETA-LACTAMASE-RELATED"/>
    <property type="match status" value="1"/>
</dbReference>
<proteinExistence type="predicted"/>
<dbReference type="InterPro" id="IPR050789">
    <property type="entry name" value="Diverse_Enzym_Activities"/>
</dbReference>
<evidence type="ECO:0000313" key="3">
    <source>
        <dbReference type="Proteomes" id="UP001315686"/>
    </source>
</evidence>
<accession>A0AAP2G6P1</accession>
<dbReference type="SUPFAM" id="SSF56601">
    <property type="entry name" value="beta-lactamase/transpeptidase-like"/>
    <property type="match status" value="1"/>
</dbReference>
<feature type="domain" description="Beta-lactamase-related" evidence="1">
    <location>
        <begin position="92"/>
        <end position="371"/>
    </location>
</feature>
<dbReference type="GO" id="GO:0016787">
    <property type="term" value="F:hydrolase activity"/>
    <property type="evidence" value="ECO:0007669"/>
    <property type="project" value="UniProtKB-KW"/>
</dbReference>